<evidence type="ECO:0000313" key="2">
    <source>
        <dbReference type="Proteomes" id="UP000199417"/>
    </source>
</evidence>
<reference evidence="1 2" key="1">
    <citation type="submission" date="2016-10" db="EMBL/GenBank/DDBJ databases">
        <authorList>
            <person name="de Groot N.N."/>
        </authorList>
    </citation>
    <scope>NUCLEOTIDE SEQUENCE [LARGE SCALE GENOMIC DNA]</scope>
    <source>
        <strain evidence="1 2">JCM 11308</strain>
    </source>
</reference>
<dbReference type="Proteomes" id="UP000199417">
    <property type="component" value="Unassembled WGS sequence"/>
</dbReference>
<dbReference type="RefSeq" id="WP_072843775.1">
    <property type="nucleotide sequence ID" value="NZ_FNAB01000023.1"/>
</dbReference>
<dbReference type="AlphaFoldDB" id="A0A1G7E9B2"/>
<dbReference type="STRING" id="168276.SAMN05444580_1237"/>
<protein>
    <recommendedName>
        <fullName evidence="3">Excreted virulence factor EspC, type VII ESX diderm</fullName>
    </recommendedName>
</protein>
<gene>
    <name evidence="1" type="ORF">SAMN05444580_1237</name>
</gene>
<sequence length="95" mass="9857">MGEDDSGVGECLELDAAGLRTVANGLRDSATAVSAAATAIRGRGLDGLARRIQALADATSEDARRLAVTVDRYVRQDAENARLLDGGTSLGGERR</sequence>
<dbReference type="EMBL" id="FNAB01000023">
    <property type="protein sequence ID" value="SDE60233.1"/>
    <property type="molecule type" value="Genomic_DNA"/>
</dbReference>
<evidence type="ECO:0000313" key="1">
    <source>
        <dbReference type="EMBL" id="SDE60233.1"/>
    </source>
</evidence>
<name>A0A1G7E9B2_9NOCA</name>
<evidence type="ECO:0008006" key="3">
    <source>
        <dbReference type="Google" id="ProtNLM"/>
    </source>
</evidence>
<proteinExistence type="predicted"/>
<accession>A0A1G7E9B2</accession>
<keyword evidence="2" id="KW-1185">Reference proteome</keyword>
<organism evidence="1 2">
    <name type="scientific">Rhodococcus tukisamuensis</name>
    <dbReference type="NCBI Taxonomy" id="168276"/>
    <lineage>
        <taxon>Bacteria</taxon>
        <taxon>Bacillati</taxon>
        <taxon>Actinomycetota</taxon>
        <taxon>Actinomycetes</taxon>
        <taxon>Mycobacteriales</taxon>
        <taxon>Nocardiaceae</taxon>
        <taxon>Rhodococcus</taxon>
    </lineage>
</organism>